<evidence type="ECO:0000313" key="3">
    <source>
        <dbReference type="Proteomes" id="UP000070326"/>
    </source>
</evidence>
<evidence type="ECO:0000313" key="2">
    <source>
        <dbReference type="EMBL" id="SUB60577.1"/>
    </source>
</evidence>
<accession>A0A135YWV9</accession>
<dbReference type="RefSeq" id="WP_002846595.1">
    <property type="nucleotide sequence ID" value="NZ_CAXUJS010000003.1"/>
</dbReference>
<dbReference type="STRING" id="1261.HMPREF3195_00491"/>
<dbReference type="eggNOG" id="ENOG5033NRP">
    <property type="taxonomic scope" value="Bacteria"/>
</dbReference>
<dbReference type="EMBL" id="UGTB01000004">
    <property type="protein sequence ID" value="SUB60577.1"/>
    <property type="molecule type" value="Genomic_DNA"/>
</dbReference>
<gene>
    <name evidence="1" type="ORF">HMPREF3195_00491</name>
    <name evidence="2" type="ORF">NCTC11460_00483</name>
</gene>
<dbReference type="InterPro" id="IPR010181">
    <property type="entry name" value="CGCAxxGCC_motif"/>
</dbReference>
<proteinExistence type="predicted"/>
<name>A0A135YWV9_9FIRM</name>
<dbReference type="AlphaFoldDB" id="A0A135YWV9"/>
<dbReference type="Proteomes" id="UP000255101">
    <property type="component" value="Unassembled WGS sequence"/>
</dbReference>
<dbReference type="Pfam" id="PF09719">
    <property type="entry name" value="C_GCAxxG_C_C"/>
    <property type="match status" value="1"/>
</dbReference>
<evidence type="ECO:0000313" key="1">
    <source>
        <dbReference type="EMBL" id="KXI13893.1"/>
    </source>
</evidence>
<evidence type="ECO:0000313" key="4">
    <source>
        <dbReference type="Proteomes" id="UP000255101"/>
    </source>
</evidence>
<dbReference type="Proteomes" id="UP000070326">
    <property type="component" value="Unassembled WGS sequence"/>
</dbReference>
<protein>
    <submittedName>
        <fullName evidence="2">C_GCAxxG_C_C family protein</fullName>
    </submittedName>
    <submittedName>
        <fullName evidence="1">Oxidoreductase</fullName>
    </submittedName>
</protein>
<organism evidence="1 3">
    <name type="scientific">Peptostreptococcus anaerobius</name>
    <dbReference type="NCBI Taxonomy" id="1261"/>
    <lineage>
        <taxon>Bacteria</taxon>
        <taxon>Bacillati</taxon>
        <taxon>Bacillota</taxon>
        <taxon>Clostridia</taxon>
        <taxon>Peptostreptococcales</taxon>
        <taxon>Peptostreptococcaceae</taxon>
        <taxon>Peptostreptococcus</taxon>
    </lineage>
</organism>
<dbReference type="EMBL" id="LSQZ01000016">
    <property type="protein sequence ID" value="KXI13893.1"/>
    <property type="molecule type" value="Genomic_DNA"/>
</dbReference>
<dbReference type="PATRIC" id="fig|1261.5.peg.498"/>
<reference evidence="1 3" key="1">
    <citation type="submission" date="2016-02" db="EMBL/GenBank/DDBJ databases">
        <authorList>
            <person name="Wen L."/>
            <person name="He K."/>
            <person name="Yang H."/>
        </authorList>
    </citation>
    <scope>NUCLEOTIDE SEQUENCE [LARGE SCALE GENOMIC DNA]</scope>
    <source>
        <strain evidence="1 3">MJR8628A</strain>
    </source>
</reference>
<reference evidence="2 4" key="2">
    <citation type="submission" date="2018-06" db="EMBL/GenBank/DDBJ databases">
        <authorList>
            <consortium name="Pathogen Informatics"/>
            <person name="Doyle S."/>
        </authorList>
    </citation>
    <scope>NUCLEOTIDE SEQUENCE [LARGE SCALE GENOMIC DNA]</scope>
    <source>
        <strain evidence="2 4">NCTC11460</strain>
    </source>
</reference>
<sequence length="147" mass="15881">MTFKAQINTVEDVLSMFGKGLDCGQVIVYAIASDLGMDTDMALKSAAAFGGGVFQGEICGSYIGGLIALGLKYGHSKEDDPAKGQMISKIFQYKEKYEKIQKSSVCSDILGYNLSIPEESKILEEKGLLTTVCPKLTLDIINIVRSL</sequence>